<sequence>MRIFAFLSLFVSLSTAADTSLVNTIEKFTDIFGISFSQYDGSTVATLDGNYYVTERLRVFGDIDTDLNWEVGSGYSIWSGETYYTENSFTVSEYKLSTGIFIAKMLDEKWTLISDVNYNYKFESERCFANFQEICPTESLSDSIDYSAGIIWSPIKYIDLLYKFNQEIGFKQNEYYFPNLDETFQVKNTNEIFHEVVAFINLKYLRPSITYTTYRDETREDTIEFGLTFDF</sequence>
<dbReference type="Proteomes" id="UP000017800">
    <property type="component" value="Unassembled WGS sequence"/>
</dbReference>
<dbReference type="AlphaFoldDB" id="V5FF92"/>
<dbReference type="OrthoDB" id="5858104at2"/>
<evidence type="ECO:0000256" key="1">
    <source>
        <dbReference type="SAM" id="SignalP"/>
    </source>
</evidence>
<evidence type="ECO:0000313" key="3">
    <source>
        <dbReference type="Proteomes" id="UP000017800"/>
    </source>
</evidence>
<name>V5FF92_9VIBR</name>
<evidence type="ECO:0000313" key="2">
    <source>
        <dbReference type="EMBL" id="GAD90373.1"/>
    </source>
</evidence>
<accession>V5FF92</accession>
<dbReference type="EMBL" id="BAUJ01000041">
    <property type="protein sequence ID" value="GAD90373.1"/>
    <property type="molecule type" value="Genomic_DNA"/>
</dbReference>
<protein>
    <recommendedName>
        <fullName evidence="4">DUF481 domain-containing protein</fullName>
    </recommendedName>
</protein>
<feature type="chain" id="PRO_5004735919" description="DUF481 domain-containing protein" evidence="1">
    <location>
        <begin position="17"/>
        <end position="231"/>
    </location>
</feature>
<gene>
    <name evidence="2" type="ORF">VHA01S_041_00130</name>
</gene>
<feature type="signal peptide" evidence="1">
    <location>
        <begin position="1"/>
        <end position="16"/>
    </location>
</feature>
<keyword evidence="1" id="KW-0732">Signal</keyword>
<organism evidence="2 3">
    <name type="scientific">Vibrio halioticoli NBRC 102217</name>
    <dbReference type="NCBI Taxonomy" id="1219072"/>
    <lineage>
        <taxon>Bacteria</taxon>
        <taxon>Pseudomonadati</taxon>
        <taxon>Pseudomonadota</taxon>
        <taxon>Gammaproteobacteria</taxon>
        <taxon>Vibrionales</taxon>
        <taxon>Vibrionaceae</taxon>
        <taxon>Vibrio</taxon>
    </lineage>
</organism>
<dbReference type="eggNOG" id="ENOG5031MGY">
    <property type="taxonomic scope" value="Bacteria"/>
</dbReference>
<evidence type="ECO:0008006" key="4">
    <source>
        <dbReference type="Google" id="ProtNLM"/>
    </source>
</evidence>
<keyword evidence="3" id="KW-1185">Reference proteome</keyword>
<dbReference type="RefSeq" id="WP_023404715.1">
    <property type="nucleotide sequence ID" value="NZ_BAUJ01000041.1"/>
</dbReference>
<comment type="caution">
    <text evidence="2">The sequence shown here is derived from an EMBL/GenBank/DDBJ whole genome shotgun (WGS) entry which is preliminary data.</text>
</comment>
<proteinExistence type="predicted"/>
<reference evidence="2 3" key="1">
    <citation type="submission" date="2013-11" db="EMBL/GenBank/DDBJ databases">
        <title>Whole genome shotgun sequence of Vibrio halioticoli NBRC 102217.</title>
        <authorList>
            <person name="Isaki S."/>
            <person name="Kimura A."/>
            <person name="Ohji S."/>
            <person name="Hosoyama A."/>
            <person name="Fujita N."/>
            <person name="Hashimoto M."/>
            <person name="Hosoyama Y."/>
            <person name="Yamazoe A."/>
        </authorList>
    </citation>
    <scope>NUCLEOTIDE SEQUENCE [LARGE SCALE GENOMIC DNA]</scope>
    <source>
        <strain evidence="2 3">NBRC 102217</strain>
    </source>
</reference>